<dbReference type="Proteomes" id="UP000064893">
    <property type="component" value="Chromosome"/>
</dbReference>
<dbReference type="PANTHER" id="PTHR43157:SF31">
    <property type="entry name" value="PHOSPHATIDYLINOSITOL-GLYCAN BIOSYNTHESIS CLASS F PROTEIN"/>
    <property type="match status" value="1"/>
</dbReference>
<dbReference type="NCBIfam" id="NF004846">
    <property type="entry name" value="PRK06197.1"/>
    <property type="match status" value="1"/>
</dbReference>
<dbReference type="GO" id="GO:0016491">
    <property type="term" value="F:oxidoreductase activity"/>
    <property type="evidence" value="ECO:0007669"/>
    <property type="project" value="UniProtKB-KW"/>
</dbReference>
<dbReference type="PANTHER" id="PTHR43157">
    <property type="entry name" value="PHOSPHATIDYLINOSITOL-GLYCAN BIOSYNTHESIS CLASS F PROTEIN-RELATED"/>
    <property type="match status" value="1"/>
</dbReference>
<dbReference type="EMBL" id="CP013118">
    <property type="protein sequence ID" value="ALO16199.1"/>
    <property type="molecule type" value="Genomic_DNA"/>
</dbReference>
<dbReference type="STRING" id="1307839.L21SP5_02576"/>
<reference evidence="2 3" key="1">
    <citation type="submission" date="2015-11" db="EMBL/GenBank/DDBJ databases">
        <title>Description and complete genome sequence of a novel strain predominating in hypersaline microbial mats and representing a new family of the Bacteriodetes phylum.</title>
        <authorList>
            <person name="Spring S."/>
            <person name="Bunk B."/>
            <person name="Sproer C."/>
            <person name="Klenk H.-P."/>
        </authorList>
    </citation>
    <scope>NUCLEOTIDE SEQUENCE [LARGE SCALE GENOMIC DNA]</scope>
    <source>
        <strain evidence="2 3">L21-Spi-D4</strain>
    </source>
</reference>
<evidence type="ECO:0000313" key="3">
    <source>
        <dbReference type="Proteomes" id="UP000064893"/>
    </source>
</evidence>
<organism evidence="2 3">
    <name type="scientific">Salinivirga cyanobacteriivorans</name>
    <dbReference type="NCBI Taxonomy" id="1307839"/>
    <lineage>
        <taxon>Bacteria</taxon>
        <taxon>Pseudomonadati</taxon>
        <taxon>Bacteroidota</taxon>
        <taxon>Bacteroidia</taxon>
        <taxon>Bacteroidales</taxon>
        <taxon>Salinivirgaceae</taxon>
        <taxon>Salinivirga</taxon>
    </lineage>
</organism>
<dbReference type="SUPFAM" id="SSF51735">
    <property type="entry name" value="NAD(P)-binding Rossmann-fold domains"/>
    <property type="match status" value="1"/>
</dbReference>
<sequence>MTFKISQIPDQNGRIAIVTGANSGLGYETTLGLAKTGMKVIMACRSAEKGALAKQSIEKEVENPDLEVLTIDLNSLQSVRNFAEHILDKYDRLDLLINNAGIMIPPFSKTEDGFESQMGVNYFSHFLLTNLLFPLVEKTPDSRIVSLSSIAHEKGKIDFENLNAEQHYSRMKAYQQSKLACLMFAIELQHRIDRAGKKVISLAAHPGVSGTNLGRFIPKFLYVLAWPFMIFMAHSPQKAALPTLMAALEPNAKGGEYYGPQGMRGMKGKPGITQPETHAFDEKVAQKLWTISEDLTGKKFTIA</sequence>
<dbReference type="RefSeq" id="WP_057953591.1">
    <property type="nucleotide sequence ID" value="NZ_CP013118.1"/>
</dbReference>
<dbReference type="AlphaFoldDB" id="A0A0S2I1U9"/>
<dbReference type="OrthoDB" id="597510at2"/>
<dbReference type="InterPro" id="IPR002347">
    <property type="entry name" value="SDR_fam"/>
</dbReference>
<keyword evidence="3" id="KW-1185">Reference proteome</keyword>
<proteinExistence type="predicted"/>
<dbReference type="Gene3D" id="3.40.50.720">
    <property type="entry name" value="NAD(P)-binding Rossmann-like Domain"/>
    <property type="match status" value="1"/>
</dbReference>
<dbReference type="PRINTS" id="PR00081">
    <property type="entry name" value="GDHRDH"/>
</dbReference>
<gene>
    <name evidence="2" type="primary">acr1_2</name>
    <name evidence="2" type="ORF">L21SP5_02576</name>
</gene>
<name>A0A0S2I1U9_9BACT</name>
<dbReference type="EC" id="1.2.1.-" evidence="2"/>
<protein>
    <submittedName>
        <fullName evidence="2">Fatty acyl-CoA reductase</fullName>
        <ecNumber evidence="2">1.2.1.-</ecNumber>
    </submittedName>
</protein>
<accession>A0A0S2I1U9</accession>
<evidence type="ECO:0000313" key="2">
    <source>
        <dbReference type="EMBL" id="ALO16199.1"/>
    </source>
</evidence>
<dbReference type="CDD" id="cd05327">
    <property type="entry name" value="retinol-DH_like_SDR_c_like"/>
    <property type="match status" value="1"/>
</dbReference>
<evidence type="ECO:0000256" key="1">
    <source>
        <dbReference type="ARBA" id="ARBA00023002"/>
    </source>
</evidence>
<dbReference type="InterPro" id="IPR036291">
    <property type="entry name" value="NAD(P)-bd_dom_sf"/>
</dbReference>
<dbReference type="Pfam" id="PF00106">
    <property type="entry name" value="adh_short"/>
    <property type="match status" value="1"/>
</dbReference>
<keyword evidence="1 2" id="KW-0560">Oxidoreductase</keyword>
<dbReference type="KEGG" id="blq:L21SP5_02576"/>